<organism evidence="2 3">
    <name type="scientific">Feifania hominis</name>
    <dbReference type="NCBI Taxonomy" id="2763660"/>
    <lineage>
        <taxon>Bacteria</taxon>
        <taxon>Bacillati</taxon>
        <taxon>Bacillota</taxon>
        <taxon>Clostridia</taxon>
        <taxon>Eubacteriales</taxon>
        <taxon>Feifaniaceae</taxon>
        <taxon>Feifania</taxon>
    </lineage>
</organism>
<feature type="transmembrane region" description="Helical" evidence="1">
    <location>
        <begin position="69"/>
        <end position="92"/>
    </location>
</feature>
<feature type="transmembrane region" description="Helical" evidence="1">
    <location>
        <begin position="221"/>
        <end position="241"/>
    </location>
</feature>
<sequence length="242" mass="25130">MPGLGTIVNTLAILAGALVGLLIRRGLPEHISDSLTNALGISTLMIGISGTLTGLFRVKPDGLLDRVDLLLLIVSLVVGTLIGELLNIDRGFERVGQFAERRLGRNDGRTGRAFVESSLLFCVGAMAIVGAIEDGLAANPTTLYAKSLLDGVASIIYASTLGAGVLLSAGAVLLYQGTITVASFFISQYISDALMLQISMIGSAIIICIGLNLLGLKRIKVANMIPAVLVPVAWALIGGLFG</sequence>
<protein>
    <submittedName>
        <fullName evidence="2">DUF554 domain-containing protein</fullName>
    </submittedName>
</protein>
<evidence type="ECO:0000313" key="2">
    <source>
        <dbReference type="EMBL" id="MBC8536567.1"/>
    </source>
</evidence>
<keyword evidence="3" id="KW-1185">Reference proteome</keyword>
<evidence type="ECO:0000256" key="1">
    <source>
        <dbReference type="SAM" id="Phobius"/>
    </source>
</evidence>
<keyword evidence="1" id="KW-0472">Membrane</keyword>
<feature type="transmembrane region" description="Helical" evidence="1">
    <location>
        <begin position="113"/>
        <end position="132"/>
    </location>
</feature>
<keyword evidence="1" id="KW-0812">Transmembrane</keyword>
<feature type="transmembrane region" description="Helical" evidence="1">
    <location>
        <begin position="152"/>
        <end position="174"/>
    </location>
</feature>
<dbReference type="Pfam" id="PF04474">
    <property type="entry name" value="DUF554"/>
    <property type="match status" value="1"/>
</dbReference>
<feature type="transmembrane region" description="Helical" evidence="1">
    <location>
        <begin position="6"/>
        <end position="23"/>
    </location>
</feature>
<dbReference type="AlphaFoldDB" id="A0A926HQP5"/>
<dbReference type="Proteomes" id="UP000620366">
    <property type="component" value="Unassembled WGS sequence"/>
</dbReference>
<name>A0A926HQP5_9FIRM</name>
<reference evidence="2" key="1">
    <citation type="submission" date="2020-08" db="EMBL/GenBank/DDBJ databases">
        <title>Genome public.</title>
        <authorList>
            <person name="Liu C."/>
            <person name="Sun Q."/>
        </authorList>
    </citation>
    <scope>NUCLEOTIDE SEQUENCE</scope>
    <source>
        <strain evidence="2">BX7</strain>
    </source>
</reference>
<dbReference type="EMBL" id="JACRSP010000003">
    <property type="protein sequence ID" value="MBC8536567.1"/>
    <property type="molecule type" value="Genomic_DNA"/>
</dbReference>
<feature type="transmembrane region" description="Helical" evidence="1">
    <location>
        <begin position="194"/>
        <end position="215"/>
    </location>
</feature>
<accession>A0A926HQP5</accession>
<proteinExistence type="predicted"/>
<dbReference type="InterPro" id="IPR007563">
    <property type="entry name" value="DUF554"/>
</dbReference>
<dbReference type="PANTHER" id="PTHR36111:SF2">
    <property type="entry name" value="INNER MEMBRANE PROTEIN"/>
    <property type="match status" value="1"/>
</dbReference>
<keyword evidence="1" id="KW-1133">Transmembrane helix</keyword>
<evidence type="ECO:0000313" key="3">
    <source>
        <dbReference type="Proteomes" id="UP000620366"/>
    </source>
</evidence>
<dbReference type="PANTHER" id="PTHR36111">
    <property type="entry name" value="INNER MEMBRANE PROTEIN-RELATED"/>
    <property type="match status" value="1"/>
</dbReference>
<comment type="caution">
    <text evidence="2">The sequence shown here is derived from an EMBL/GenBank/DDBJ whole genome shotgun (WGS) entry which is preliminary data.</text>
</comment>
<feature type="transmembrane region" description="Helical" evidence="1">
    <location>
        <begin position="35"/>
        <end position="57"/>
    </location>
</feature>
<gene>
    <name evidence="2" type="ORF">H8695_07705</name>
</gene>
<dbReference type="RefSeq" id="WP_249300408.1">
    <property type="nucleotide sequence ID" value="NZ_JACRSP010000003.1"/>
</dbReference>